<keyword evidence="3" id="KW-1185">Reference proteome</keyword>
<name>A0A8K0VSD4_9PLEO</name>
<accession>A0A8K0VSD4</accession>
<feature type="chain" id="PRO_5035452025" evidence="1">
    <location>
        <begin position="27"/>
        <end position="162"/>
    </location>
</feature>
<proteinExistence type="predicted"/>
<evidence type="ECO:0000256" key="1">
    <source>
        <dbReference type="SAM" id="SignalP"/>
    </source>
</evidence>
<organism evidence="2 3">
    <name type="scientific">Paraphoma chrysanthemicola</name>
    <dbReference type="NCBI Taxonomy" id="798071"/>
    <lineage>
        <taxon>Eukaryota</taxon>
        <taxon>Fungi</taxon>
        <taxon>Dikarya</taxon>
        <taxon>Ascomycota</taxon>
        <taxon>Pezizomycotina</taxon>
        <taxon>Dothideomycetes</taxon>
        <taxon>Pleosporomycetidae</taxon>
        <taxon>Pleosporales</taxon>
        <taxon>Pleosporineae</taxon>
        <taxon>Phaeosphaeriaceae</taxon>
        <taxon>Paraphoma</taxon>
    </lineage>
</organism>
<evidence type="ECO:0000313" key="2">
    <source>
        <dbReference type="EMBL" id="KAH7070237.1"/>
    </source>
</evidence>
<dbReference type="OrthoDB" id="3867638at2759"/>
<dbReference type="EMBL" id="JAGMVJ010000027">
    <property type="protein sequence ID" value="KAH7070237.1"/>
    <property type="molecule type" value="Genomic_DNA"/>
</dbReference>
<protein>
    <submittedName>
        <fullName evidence="2">Uncharacterized protein</fullName>
    </submittedName>
</protein>
<keyword evidence="1" id="KW-0732">Signal</keyword>
<reference evidence="2" key="1">
    <citation type="journal article" date="2021" name="Nat. Commun.">
        <title>Genetic determinants of endophytism in the Arabidopsis root mycobiome.</title>
        <authorList>
            <person name="Mesny F."/>
            <person name="Miyauchi S."/>
            <person name="Thiergart T."/>
            <person name="Pickel B."/>
            <person name="Atanasova L."/>
            <person name="Karlsson M."/>
            <person name="Huettel B."/>
            <person name="Barry K.W."/>
            <person name="Haridas S."/>
            <person name="Chen C."/>
            <person name="Bauer D."/>
            <person name="Andreopoulos W."/>
            <person name="Pangilinan J."/>
            <person name="LaButti K."/>
            <person name="Riley R."/>
            <person name="Lipzen A."/>
            <person name="Clum A."/>
            <person name="Drula E."/>
            <person name="Henrissat B."/>
            <person name="Kohler A."/>
            <person name="Grigoriev I.V."/>
            <person name="Martin F.M."/>
            <person name="Hacquard S."/>
        </authorList>
    </citation>
    <scope>NUCLEOTIDE SEQUENCE</scope>
    <source>
        <strain evidence="2">MPI-SDFR-AT-0120</strain>
    </source>
</reference>
<gene>
    <name evidence="2" type="ORF">FB567DRAFT_539529</name>
</gene>
<feature type="signal peptide" evidence="1">
    <location>
        <begin position="1"/>
        <end position="26"/>
    </location>
</feature>
<evidence type="ECO:0000313" key="3">
    <source>
        <dbReference type="Proteomes" id="UP000813461"/>
    </source>
</evidence>
<comment type="caution">
    <text evidence="2">The sequence shown here is derived from an EMBL/GenBank/DDBJ whole genome shotgun (WGS) entry which is preliminary data.</text>
</comment>
<dbReference type="Proteomes" id="UP000813461">
    <property type="component" value="Unassembled WGS sequence"/>
</dbReference>
<dbReference type="AlphaFoldDB" id="A0A8K0VSD4"/>
<sequence length="162" mass="17345">MKLSNAFLMATAALVNISAGSPTAIAEPASELAERGATSLVKRGNWADCTINNPNGDSGGNADIWINTWGYWGNDWGKGLLDNLRGQCGGIYGWQFWYENGDNSKKGTAHFYAYHWDVLKTGNDGTCGGDPFCSSHCIEDAIWLASQATGAIEGVNCYVPKA</sequence>